<proteinExistence type="predicted"/>
<dbReference type="PANTHER" id="PTHR39515">
    <property type="entry name" value="CONSERVED PROTEIN"/>
    <property type="match status" value="1"/>
</dbReference>
<dbReference type="InterPro" id="IPR036390">
    <property type="entry name" value="WH_DNA-bd_sf"/>
</dbReference>
<organism evidence="2 3">
    <name type="scientific">Amnibacterium endophyticum</name>
    <dbReference type="NCBI Taxonomy" id="2109337"/>
    <lineage>
        <taxon>Bacteria</taxon>
        <taxon>Bacillati</taxon>
        <taxon>Actinomycetota</taxon>
        <taxon>Actinomycetes</taxon>
        <taxon>Micrococcales</taxon>
        <taxon>Microbacteriaceae</taxon>
        <taxon>Amnibacterium</taxon>
    </lineage>
</organism>
<dbReference type="Proteomes" id="UP001597347">
    <property type="component" value="Unassembled WGS sequence"/>
</dbReference>
<dbReference type="Gene3D" id="1.10.10.10">
    <property type="entry name" value="Winged helix-like DNA-binding domain superfamily/Winged helix DNA-binding domain"/>
    <property type="match status" value="1"/>
</dbReference>
<dbReference type="EMBL" id="JBHUEA010000002">
    <property type="protein sequence ID" value="MFD1720343.1"/>
    <property type="molecule type" value="Genomic_DNA"/>
</dbReference>
<evidence type="ECO:0000259" key="1">
    <source>
        <dbReference type="PROSITE" id="PS50995"/>
    </source>
</evidence>
<keyword evidence="3" id="KW-1185">Reference proteome</keyword>
<dbReference type="RefSeq" id="WP_377931564.1">
    <property type="nucleotide sequence ID" value="NZ_JBHUEA010000002.1"/>
</dbReference>
<dbReference type="InterPro" id="IPR000835">
    <property type="entry name" value="HTH_MarR-typ"/>
</dbReference>
<feature type="domain" description="HTH marR-type" evidence="1">
    <location>
        <begin position="7"/>
        <end position="139"/>
    </location>
</feature>
<sequence>MTAAELDANLTWSIVRVARLVGQRLTDRLAEHGLNPVQFGVLAHLAVEGEMTQADLARSVLVRPQSVAPLLDGLQQRGLIERTGDRARGRRNPARLTADGFRALDAVRGIALGANDLSDVGLPLERSEELNRLLLEVIHATDGARPRDGDQLWTP</sequence>
<comment type="caution">
    <text evidence="2">The sequence shown here is derived from an EMBL/GenBank/DDBJ whole genome shotgun (WGS) entry which is preliminary data.</text>
</comment>
<protein>
    <submittedName>
        <fullName evidence="2">MarR family winged helix-turn-helix transcriptional regulator</fullName>
    </submittedName>
</protein>
<reference evidence="3" key="1">
    <citation type="journal article" date="2019" name="Int. J. Syst. Evol. Microbiol.">
        <title>The Global Catalogue of Microorganisms (GCM) 10K type strain sequencing project: providing services to taxonomists for standard genome sequencing and annotation.</title>
        <authorList>
            <consortium name="The Broad Institute Genomics Platform"/>
            <consortium name="The Broad Institute Genome Sequencing Center for Infectious Disease"/>
            <person name="Wu L."/>
            <person name="Ma J."/>
        </authorList>
    </citation>
    <scope>NUCLEOTIDE SEQUENCE [LARGE SCALE GENOMIC DNA]</scope>
    <source>
        <strain evidence="3">CGMCC 1.12471</strain>
    </source>
</reference>
<evidence type="ECO:0000313" key="3">
    <source>
        <dbReference type="Proteomes" id="UP001597347"/>
    </source>
</evidence>
<dbReference type="PANTHER" id="PTHR39515:SF2">
    <property type="entry name" value="HTH-TYPE TRANSCRIPTIONAL REGULATOR RV0880"/>
    <property type="match status" value="1"/>
</dbReference>
<dbReference type="InterPro" id="IPR036388">
    <property type="entry name" value="WH-like_DNA-bd_sf"/>
</dbReference>
<dbReference type="PROSITE" id="PS50995">
    <property type="entry name" value="HTH_MARR_2"/>
    <property type="match status" value="1"/>
</dbReference>
<name>A0ABW4LBX4_9MICO</name>
<dbReference type="Pfam" id="PF12802">
    <property type="entry name" value="MarR_2"/>
    <property type="match status" value="1"/>
</dbReference>
<evidence type="ECO:0000313" key="2">
    <source>
        <dbReference type="EMBL" id="MFD1720343.1"/>
    </source>
</evidence>
<gene>
    <name evidence="2" type="ORF">ACFSBI_02175</name>
</gene>
<dbReference type="InterPro" id="IPR052526">
    <property type="entry name" value="HTH-type_Bedaq_tolerance"/>
</dbReference>
<dbReference type="SUPFAM" id="SSF46785">
    <property type="entry name" value="Winged helix' DNA-binding domain"/>
    <property type="match status" value="1"/>
</dbReference>
<accession>A0ABW4LBX4</accession>
<dbReference type="SMART" id="SM00347">
    <property type="entry name" value="HTH_MARR"/>
    <property type="match status" value="1"/>
</dbReference>